<reference evidence="3 4" key="1">
    <citation type="submission" date="2020-01" db="EMBL/GenBank/DDBJ databases">
        <title>Novel species isolated from a subtropical stream in China.</title>
        <authorList>
            <person name="Lu H."/>
        </authorList>
    </citation>
    <scope>NUCLEOTIDE SEQUENCE [LARGE SCALE GENOMIC DNA]</scope>
    <source>
        <strain evidence="3 4">FT82W</strain>
    </source>
</reference>
<name>A0A845GBE7_9BURK</name>
<dbReference type="InterPro" id="IPR001031">
    <property type="entry name" value="Thioesterase"/>
</dbReference>
<sequence>MNAAITPAMHAAVVGAESLVELQTGTDGPPIFLFHPLQGDVLCYQQLVAAYGAGQAFYGLQARGLTADVAPAASMTALAQEYVAEMLSVQPDGPYYLAGWSLGALVALEAAHLLRRQGRQVGMLLSIDFAYSREKYPVPDPLKQVLGFYDDMDFLFLCLFLQESFTVDFYYHYLRLKDNAQRMAALIQEALRTARFGPAAQPQQVARLTRLQKANYDIGVVYEPEPGDLPAYFLMASEQMPLLGQGGAALRRRSGQHPATRVIRGCHHMNIIAPPYVRQVALQLRTIFNQAVRKTERAPAPPAGRLQGEFDGH</sequence>
<dbReference type="Proteomes" id="UP000470302">
    <property type="component" value="Unassembled WGS sequence"/>
</dbReference>
<feature type="region of interest" description="Disordered" evidence="1">
    <location>
        <begin position="293"/>
        <end position="313"/>
    </location>
</feature>
<dbReference type="Gene3D" id="3.40.50.1820">
    <property type="entry name" value="alpha/beta hydrolase"/>
    <property type="match status" value="1"/>
</dbReference>
<evidence type="ECO:0000313" key="4">
    <source>
        <dbReference type="Proteomes" id="UP000470302"/>
    </source>
</evidence>
<dbReference type="EMBL" id="WWCW01000231">
    <property type="protein sequence ID" value="MYM91614.1"/>
    <property type="molecule type" value="Genomic_DNA"/>
</dbReference>
<accession>A0A845GBE7</accession>
<evidence type="ECO:0000313" key="3">
    <source>
        <dbReference type="EMBL" id="MYM91614.1"/>
    </source>
</evidence>
<dbReference type="RefSeq" id="WP_161100222.1">
    <property type="nucleotide sequence ID" value="NZ_WWCW01000231.1"/>
</dbReference>
<dbReference type="Pfam" id="PF00975">
    <property type="entry name" value="Thioesterase"/>
    <property type="match status" value="1"/>
</dbReference>
<comment type="caution">
    <text evidence="3">The sequence shown here is derived from an EMBL/GenBank/DDBJ whole genome shotgun (WGS) entry which is preliminary data.</text>
</comment>
<gene>
    <name evidence="3" type="ORF">GTP91_31110</name>
</gene>
<evidence type="ECO:0000259" key="2">
    <source>
        <dbReference type="Pfam" id="PF00975"/>
    </source>
</evidence>
<dbReference type="SUPFAM" id="SSF53474">
    <property type="entry name" value="alpha/beta-Hydrolases"/>
    <property type="match status" value="1"/>
</dbReference>
<organism evidence="3 4">
    <name type="scientific">Duganella vulcania</name>
    <dbReference type="NCBI Taxonomy" id="2692166"/>
    <lineage>
        <taxon>Bacteria</taxon>
        <taxon>Pseudomonadati</taxon>
        <taxon>Pseudomonadota</taxon>
        <taxon>Betaproteobacteria</taxon>
        <taxon>Burkholderiales</taxon>
        <taxon>Oxalobacteraceae</taxon>
        <taxon>Telluria group</taxon>
        <taxon>Duganella</taxon>
    </lineage>
</organism>
<protein>
    <recommendedName>
        <fullName evidence="2">Thioesterase domain-containing protein</fullName>
    </recommendedName>
</protein>
<feature type="domain" description="Thioesterase" evidence="2">
    <location>
        <begin position="30"/>
        <end position="132"/>
    </location>
</feature>
<dbReference type="InterPro" id="IPR029058">
    <property type="entry name" value="AB_hydrolase_fold"/>
</dbReference>
<dbReference type="AlphaFoldDB" id="A0A845GBE7"/>
<evidence type="ECO:0000256" key="1">
    <source>
        <dbReference type="SAM" id="MobiDB-lite"/>
    </source>
</evidence>
<proteinExistence type="predicted"/>